<evidence type="ECO:0000313" key="2">
    <source>
        <dbReference type="EMBL" id="CAF1431043.1"/>
    </source>
</evidence>
<feature type="chain" id="PRO_5032865199" evidence="1">
    <location>
        <begin position="20"/>
        <end position="80"/>
    </location>
</feature>
<evidence type="ECO:0000313" key="3">
    <source>
        <dbReference type="Proteomes" id="UP000663832"/>
    </source>
</evidence>
<feature type="signal peptide" evidence="1">
    <location>
        <begin position="1"/>
        <end position="19"/>
    </location>
</feature>
<organism evidence="2 3">
    <name type="scientific">Adineta steineri</name>
    <dbReference type="NCBI Taxonomy" id="433720"/>
    <lineage>
        <taxon>Eukaryota</taxon>
        <taxon>Metazoa</taxon>
        <taxon>Spiralia</taxon>
        <taxon>Gnathifera</taxon>
        <taxon>Rotifera</taxon>
        <taxon>Eurotatoria</taxon>
        <taxon>Bdelloidea</taxon>
        <taxon>Adinetida</taxon>
        <taxon>Adinetidae</taxon>
        <taxon>Adineta</taxon>
    </lineage>
</organism>
<dbReference type="EMBL" id="CAJNOM010000426">
    <property type="protein sequence ID" value="CAF1431043.1"/>
    <property type="molecule type" value="Genomic_DNA"/>
</dbReference>
<gene>
    <name evidence="2" type="ORF">QVE165_LOCUS38954</name>
</gene>
<keyword evidence="1" id="KW-0732">Signal</keyword>
<dbReference type="AlphaFoldDB" id="A0A815NBS6"/>
<reference evidence="2" key="1">
    <citation type="submission" date="2021-02" db="EMBL/GenBank/DDBJ databases">
        <authorList>
            <person name="Nowell W R."/>
        </authorList>
    </citation>
    <scope>NUCLEOTIDE SEQUENCE</scope>
</reference>
<name>A0A815NBS6_9BILA</name>
<sequence>MRWTIVIVAIFALVAMVTSNVVYDNNGMEEMNSMGANVFLGVEHNQMDAGFDSTMHKRNWREEERRRRRRHEECRRHRRC</sequence>
<proteinExistence type="predicted"/>
<evidence type="ECO:0000256" key="1">
    <source>
        <dbReference type="SAM" id="SignalP"/>
    </source>
</evidence>
<dbReference type="OrthoDB" id="10148479at2759"/>
<comment type="caution">
    <text evidence="2">The sequence shown here is derived from an EMBL/GenBank/DDBJ whole genome shotgun (WGS) entry which is preliminary data.</text>
</comment>
<dbReference type="Proteomes" id="UP000663832">
    <property type="component" value="Unassembled WGS sequence"/>
</dbReference>
<keyword evidence="3" id="KW-1185">Reference proteome</keyword>
<accession>A0A815NBS6</accession>
<protein>
    <submittedName>
        <fullName evidence="2">Uncharacterized protein</fullName>
    </submittedName>
</protein>